<dbReference type="Proteomes" id="UP000237925">
    <property type="component" value="Chromosome"/>
</dbReference>
<dbReference type="Pfam" id="PF00990">
    <property type="entry name" value="GGDEF"/>
    <property type="match status" value="1"/>
</dbReference>
<dbReference type="EC" id="2.7.7.65" evidence="1"/>
<proteinExistence type="predicted"/>
<dbReference type="AlphaFoldDB" id="A0A2R3QCI2"/>
<dbReference type="SUPFAM" id="SSF55781">
    <property type="entry name" value="GAF domain-like"/>
    <property type="match status" value="1"/>
</dbReference>
<evidence type="ECO:0000313" key="4">
    <source>
        <dbReference type="EMBL" id="AVO49476.1"/>
    </source>
</evidence>
<dbReference type="RefSeq" id="WP_106683908.1">
    <property type="nucleotide sequence ID" value="NZ_CP027667.1"/>
</dbReference>
<evidence type="ECO:0000256" key="2">
    <source>
        <dbReference type="ARBA" id="ARBA00034247"/>
    </source>
</evidence>
<dbReference type="Gene3D" id="3.30.70.270">
    <property type="match status" value="1"/>
</dbReference>
<dbReference type="Pfam" id="PF13185">
    <property type="entry name" value="GAF_2"/>
    <property type="match status" value="1"/>
</dbReference>
<dbReference type="SUPFAM" id="SSF55073">
    <property type="entry name" value="Nucleotide cyclase"/>
    <property type="match status" value="1"/>
</dbReference>
<dbReference type="OrthoDB" id="9813903at2"/>
<name>A0A2R3QCI2_9BURK</name>
<dbReference type="InterPro" id="IPR050469">
    <property type="entry name" value="Diguanylate_Cyclase"/>
</dbReference>
<dbReference type="GO" id="GO:0043709">
    <property type="term" value="P:cell adhesion involved in single-species biofilm formation"/>
    <property type="evidence" value="ECO:0007669"/>
    <property type="project" value="TreeGrafter"/>
</dbReference>
<organism evidence="4 5">
    <name type="scientific">Melaminivora suipulveris</name>
    <dbReference type="NCBI Taxonomy" id="2109913"/>
    <lineage>
        <taxon>Bacteria</taxon>
        <taxon>Pseudomonadati</taxon>
        <taxon>Pseudomonadota</taxon>
        <taxon>Betaproteobacteria</taxon>
        <taxon>Burkholderiales</taxon>
        <taxon>Comamonadaceae</taxon>
        <taxon>Melaminivora</taxon>
    </lineage>
</organism>
<dbReference type="GO" id="GO:1902201">
    <property type="term" value="P:negative regulation of bacterial-type flagellum-dependent cell motility"/>
    <property type="evidence" value="ECO:0007669"/>
    <property type="project" value="TreeGrafter"/>
</dbReference>
<feature type="domain" description="GGDEF" evidence="3">
    <location>
        <begin position="205"/>
        <end position="342"/>
    </location>
</feature>
<sequence>MPALFEQLANSLTRAHTLEELTRPLLELLQDVTGLESTYLTTIDLDAGRQQVLYARNTRAQALEIPEGLSVPWHDTLCKRALDEGRPITEDVAACWADSQAAAALGIQTYASAPVRLSDERLYGTLCAASAGRHALEPAAQHMLALFARLIAQQVERERLLDELVQANRRLAVHASTDALTGLPNRRAFEQALARQLAQGARQGTTVLVAFVDLDHFKAINDAHGHDMGDQFLVHIARRLQGVLRAQDMAARHGGDEFVLMGPGPAPYLDVAAAADAFARRIAVCTSGRFEGEGVALDYAGASVGVVAVQPGELNATQALQRADQAMYAVKQARRRAQPASA</sequence>
<protein>
    <recommendedName>
        <fullName evidence="1">diguanylate cyclase</fullName>
        <ecNumber evidence="1">2.7.7.65</ecNumber>
    </recommendedName>
</protein>
<gene>
    <name evidence="4" type="ORF">C6568_09500</name>
</gene>
<evidence type="ECO:0000259" key="3">
    <source>
        <dbReference type="PROSITE" id="PS50887"/>
    </source>
</evidence>
<dbReference type="InterPro" id="IPR000160">
    <property type="entry name" value="GGDEF_dom"/>
</dbReference>
<dbReference type="SMART" id="SM00065">
    <property type="entry name" value="GAF"/>
    <property type="match status" value="1"/>
</dbReference>
<dbReference type="GO" id="GO:0052621">
    <property type="term" value="F:diguanylate cyclase activity"/>
    <property type="evidence" value="ECO:0007669"/>
    <property type="project" value="UniProtKB-EC"/>
</dbReference>
<dbReference type="InterPro" id="IPR003018">
    <property type="entry name" value="GAF"/>
</dbReference>
<dbReference type="NCBIfam" id="TIGR00254">
    <property type="entry name" value="GGDEF"/>
    <property type="match status" value="1"/>
</dbReference>
<dbReference type="GO" id="GO:0005886">
    <property type="term" value="C:plasma membrane"/>
    <property type="evidence" value="ECO:0007669"/>
    <property type="project" value="TreeGrafter"/>
</dbReference>
<evidence type="ECO:0000256" key="1">
    <source>
        <dbReference type="ARBA" id="ARBA00012528"/>
    </source>
</evidence>
<comment type="catalytic activity">
    <reaction evidence="2">
        <text>2 GTP = 3',3'-c-di-GMP + 2 diphosphate</text>
        <dbReference type="Rhea" id="RHEA:24898"/>
        <dbReference type="ChEBI" id="CHEBI:33019"/>
        <dbReference type="ChEBI" id="CHEBI:37565"/>
        <dbReference type="ChEBI" id="CHEBI:58805"/>
        <dbReference type="EC" id="2.7.7.65"/>
    </reaction>
</comment>
<dbReference type="KEGG" id="mela:C6568_09500"/>
<dbReference type="CDD" id="cd01949">
    <property type="entry name" value="GGDEF"/>
    <property type="match status" value="1"/>
</dbReference>
<dbReference type="EMBL" id="CP027667">
    <property type="protein sequence ID" value="AVO49476.1"/>
    <property type="molecule type" value="Genomic_DNA"/>
</dbReference>
<dbReference type="PROSITE" id="PS50887">
    <property type="entry name" value="GGDEF"/>
    <property type="match status" value="1"/>
</dbReference>
<keyword evidence="5" id="KW-1185">Reference proteome</keyword>
<reference evidence="4 5" key="1">
    <citation type="submission" date="2018-03" db="EMBL/GenBank/DDBJ databases">
        <title>Genome sequencing of Melaminivora sp.</title>
        <authorList>
            <person name="Kim S.-J."/>
            <person name="Heo J."/>
            <person name="Ahn J.-H."/>
            <person name="Kwon S.-W."/>
        </authorList>
    </citation>
    <scope>NUCLEOTIDE SEQUENCE [LARGE SCALE GENOMIC DNA]</scope>
    <source>
        <strain evidence="4 5">SC2-9</strain>
    </source>
</reference>
<dbReference type="InterPro" id="IPR029787">
    <property type="entry name" value="Nucleotide_cyclase"/>
</dbReference>
<accession>A0A2R3QCI2</accession>
<dbReference type="PANTHER" id="PTHR45138:SF9">
    <property type="entry name" value="DIGUANYLATE CYCLASE DGCM-RELATED"/>
    <property type="match status" value="1"/>
</dbReference>
<dbReference type="InterPro" id="IPR043128">
    <property type="entry name" value="Rev_trsase/Diguanyl_cyclase"/>
</dbReference>
<dbReference type="SMART" id="SM00267">
    <property type="entry name" value="GGDEF"/>
    <property type="match status" value="1"/>
</dbReference>
<dbReference type="InterPro" id="IPR029016">
    <property type="entry name" value="GAF-like_dom_sf"/>
</dbReference>
<evidence type="ECO:0000313" key="5">
    <source>
        <dbReference type="Proteomes" id="UP000237925"/>
    </source>
</evidence>
<dbReference type="Gene3D" id="3.30.450.40">
    <property type="match status" value="1"/>
</dbReference>
<dbReference type="PANTHER" id="PTHR45138">
    <property type="entry name" value="REGULATORY COMPONENTS OF SENSORY TRANSDUCTION SYSTEM"/>
    <property type="match status" value="1"/>
</dbReference>